<dbReference type="EMBL" id="AP019524">
    <property type="protein sequence ID" value="BBI90402.1"/>
    <property type="molecule type" value="Genomic_DNA"/>
</dbReference>
<dbReference type="GeneID" id="55802815"/>
<reference evidence="1 2" key="1">
    <citation type="journal article" date="2019" name="Arch. Virol.">
        <title>A novel jumbo Tenacibaculum maritimum lytic phage with head-fiber-like appendages.</title>
        <authorList>
            <person name="Kawato Y."/>
            <person name="Istiqomah I."/>
            <person name="Gaafar A.Y."/>
            <person name="Hanaoka M."/>
            <person name="Ishimaru K."/>
            <person name="Yasuike M."/>
            <person name="Nishiki I."/>
            <person name="Nakamura Y."/>
            <person name="Fujiwara A."/>
            <person name="Nakai T."/>
        </authorList>
    </citation>
    <scope>NUCLEOTIDE SEQUENCE [LARGE SCALE GENOMIC DNA]</scope>
    <source>
        <strain evidence="1 2">PTm1</strain>
    </source>
</reference>
<dbReference type="KEGG" id="vg:55802815"/>
<evidence type="ECO:0000313" key="2">
    <source>
        <dbReference type="Proteomes" id="UP000422648"/>
    </source>
</evidence>
<organism evidence="1 2">
    <name type="scientific">Tenacibaculum phage PTm1</name>
    <dbReference type="NCBI Taxonomy" id="2547425"/>
    <lineage>
        <taxon>Viruses</taxon>
        <taxon>Duplodnaviria</taxon>
        <taxon>Heunggongvirae</taxon>
        <taxon>Uroviricota</taxon>
        <taxon>Caudoviricetes</taxon>
        <taxon>Shirahamavirus</taxon>
        <taxon>Shirahamavirus PTm1</taxon>
    </lineage>
</organism>
<name>A0A5S9HXZ0_9CAUD</name>
<sequence>MDILHREIIDIGQSCYCMIASVNEPHVYLRYKGKVLHRWINDNNIGYYVHLTDVLEDFETIRDQLHRSKHRVFSLNSDRGLVKKINCFDFTLDMNRFNQNFKERYKNYTWYLPAVFVFPTKGELEKYLDRSNEILTERLTNSLHTLNKRNNRTR</sequence>
<dbReference type="RefSeq" id="YP_009873694.1">
    <property type="nucleotide sequence ID" value="NC_049340.1"/>
</dbReference>
<keyword evidence="2" id="KW-1185">Reference proteome</keyword>
<proteinExistence type="predicted"/>
<dbReference type="Proteomes" id="UP000422648">
    <property type="component" value="Segment"/>
</dbReference>
<accession>A0A5S9HXZ0</accession>
<protein>
    <submittedName>
        <fullName evidence="1">Uncharacterized protein</fullName>
    </submittedName>
</protein>
<evidence type="ECO:0000313" key="1">
    <source>
        <dbReference type="EMBL" id="BBI90402.1"/>
    </source>
</evidence>